<dbReference type="PANTHER" id="PTHR33908:SF9">
    <property type="entry name" value="BLL5595 PROTEIN"/>
    <property type="match status" value="1"/>
</dbReference>
<dbReference type="EMBL" id="CP031417">
    <property type="protein sequence ID" value="AXK83480.1"/>
    <property type="molecule type" value="Genomic_DNA"/>
</dbReference>
<evidence type="ECO:0000256" key="8">
    <source>
        <dbReference type="SAM" id="Phobius"/>
    </source>
</evidence>
<dbReference type="Proteomes" id="UP000254889">
    <property type="component" value="Chromosome"/>
</dbReference>
<keyword evidence="7 8" id="KW-0472">Membrane</keyword>
<feature type="transmembrane region" description="Helical" evidence="8">
    <location>
        <begin position="356"/>
        <end position="375"/>
    </location>
</feature>
<evidence type="ECO:0000259" key="9">
    <source>
        <dbReference type="Pfam" id="PF13231"/>
    </source>
</evidence>
<gene>
    <name evidence="10" type="ORF">DW352_24910</name>
</gene>
<evidence type="ECO:0000256" key="3">
    <source>
        <dbReference type="ARBA" id="ARBA00022676"/>
    </source>
</evidence>
<protein>
    <submittedName>
        <fullName evidence="10">Glycosyltransferase</fullName>
    </submittedName>
</protein>
<feature type="transmembrane region" description="Helical" evidence="8">
    <location>
        <begin position="325"/>
        <end position="344"/>
    </location>
</feature>
<dbReference type="KEGG" id="ptaw:DW352_24910"/>
<keyword evidence="6 8" id="KW-1133">Transmembrane helix</keyword>
<evidence type="ECO:0000256" key="1">
    <source>
        <dbReference type="ARBA" id="ARBA00004651"/>
    </source>
</evidence>
<dbReference type="GO" id="GO:0016763">
    <property type="term" value="F:pentosyltransferase activity"/>
    <property type="evidence" value="ECO:0007669"/>
    <property type="project" value="TreeGrafter"/>
</dbReference>
<feature type="domain" description="Glycosyltransferase RgtA/B/C/D-like" evidence="9">
    <location>
        <begin position="71"/>
        <end position="228"/>
    </location>
</feature>
<dbReference type="AlphaFoldDB" id="A0A346A2T3"/>
<comment type="subcellular location">
    <subcellularLocation>
        <location evidence="1">Cell membrane</location>
        <topology evidence="1">Multi-pass membrane protein</topology>
    </subcellularLocation>
</comment>
<feature type="transmembrane region" description="Helical" evidence="8">
    <location>
        <begin position="117"/>
        <end position="134"/>
    </location>
</feature>
<accession>A0A346A2T3</accession>
<evidence type="ECO:0000256" key="6">
    <source>
        <dbReference type="ARBA" id="ARBA00022989"/>
    </source>
</evidence>
<organism evidence="10 11">
    <name type="scientific">Pseudolabrys taiwanensis</name>
    <dbReference type="NCBI Taxonomy" id="331696"/>
    <lineage>
        <taxon>Bacteria</taxon>
        <taxon>Pseudomonadati</taxon>
        <taxon>Pseudomonadota</taxon>
        <taxon>Alphaproteobacteria</taxon>
        <taxon>Hyphomicrobiales</taxon>
        <taxon>Xanthobacteraceae</taxon>
        <taxon>Pseudolabrys</taxon>
    </lineage>
</organism>
<evidence type="ECO:0000256" key="2">
    <source>
        <dbReference type="ARBA" id="ARBA00022475"/>
    </source>
</evidence>
<keyword evidence="3" id="KW-0328">Glycosyltransferase</keyword>
<dbReference type="OrthoDB" id="7671407at2"/>
<keyword evidence="4 10" id="KW-0808">Transferase</keyword>
<dbReference type="InterPro" id="IPR050297">
    <property type="entry name" value="LipidA_mod_glycosyltrf_83"/>
</dbReference>
<name>A0A346A2T3_9HYPH</name>
<evidence type="ECO:0000256" key="7">
    <source>
        <dbReference type="ARBA" id="ARBA00023136"/>
    </source>
</evidence>
<evidence type="ECO:0000313" key="10">
    <source>
        <dbReference type="EMBL" id="AXK83480.1"/>
    </source>
</evidence>
<keyword evidence="2" id="KW-1003">Cell membrane</keyword>
<evidence type="ECO:0000313" key="11">
    <source>
        <dbReference type="Proteomes" id="UP000254889"/>
    </source>
</evidence>
<sequence length="514" mass="57380">MRRNLRLLEPRRFPLIAWAAAAPGQALAAILAVHALVWTVLPTLLYPNLPLDLIEALLYGREWQLGYDKLPPLPWWLVEIAYRIAGHDYAYYLLAQLAVVSALALIFVMARPLTGPLGALVAVLIVDGLHYLNYTSAKFNHDVIQLPFWALAGYAFHRGLRVGRMRDWILLGLAVGLSLWAKYFVVVLAAPLALFVLVDAQARQSLKTPGPYVAMAVAVLVMAPHLVWLVRNDFLPFGYAEHRAVLSRGWYDHLWHPLQFAVSQLFFLIPSLLIAAPLFIPRRKPGEPPVASLADAFDRRIVTWLAFGPLVTVLAMSAVSGRGTVAMWGYPLFLFSGVWLVLVAGRALEQMRLARIGITWAIIFTALAAAFVVNYDVLPRFDHRYRAVFFPGDALAREITDRYRAVTGRKLAYVVGTMWDGGNVAHYSPDHPRVLIDGKPERAPWINLNDLRTRGGVVVWTTGDLKVIPIEYRNIAGEASVQPSFLLKDRRGDSSVNVGWAILLPQPAYAQIRP</sequence>
<feature type="transmembrane region" description="Helical" evidence="8">
    <location>
        <begin position="168"/>
        <end position="198"/>
    </location>
</feature>
<evidence type="ECO:0000256" key="5">
    <source>
        <dbReference type="ARBA" id="ARBA00022692"/>
    </source>
</evidence>
<proteinExistence type="predicted"/>
<dbReference type="GO" id="GO:0005886">
    <property type="term" value="C:plasma membrane"/>
    <property type="evidence" value="ECO:0007669"/>
    <property type="project" value="UniProtKB-SubCell"/>
</dbReference>
<dbReference type="PANTHER" id="PTHR33908">
    <property type="entry name" value="MANNOSYLTRANSFERASE YKCB-RELATED"/>
    <property type="match status" value="1"/>
</dbReference>
<feature type="transmembrane region" description="Helical" evidence="8">
    <location>
        <begin position="301"/>
        <end position="319"/>
    </location>
</feature>
<dbReference type="Pfam" id="PF13231">
    <property type="entry name" value="PMT_2"/>
    <property type="match status" value="1"/>
</dbReference>
<dbReference type="GO" id="GO:0009103">
    <property type="term" value="P:lipopolysaccharide biosynthetic process"/>
    <property type="evidence" value="ECO:0007669"/>
    <property type="project" value="UniProtKB-ARBA"/>
</dbReference>
<reference evidence="10 11" key="1">
    <citation type="submission" date="2018-07" db="EMBL/GenBank/DDBJ databases">
        <authorList>
            <person name="Quirk P.G."/>
            <person name="Krulwich T.A."/>
        </authorList>
    </citation>
    <scope>NUCLEOTIDE SEQUENCE [LARGE SCALE GENOMIC DNA]</scope>
    <source>
        <strain evidence="10 11">CC-BB4</strain>
    </source>
</reference>
<feature type="transmembrane region" description="Helical" evidence="8">
    <location>
        <begin position="210"/>
        <end position="230"/>
    </location>
</feature>
<dbReference type="InterPro" id="IPR038731">
    <property type="entry name" value="RgtA/B/C-like"/>
</dbReference>
<feature type="transmembrane region" description="Helical" evidence="8">
    <location>
        <begin position="258"/>
        <end position="280"/>
    </location>
</feature>
<evidence type="ECO:0000256" key="4">
    <source>
        <dbReference type="ARBA" id="ARBA00022679"/>
    </source>
</evidence>
<keyword evidence="5 8" id="KW-0812">Transmembrane</keyword>
<feature type="transmembrane region" description="Helical" evidence="8">
    <location>
        <begin position="89"/>
        <end position="110"/>
    </location>
</feature>
<keyword evidence="11" id="KW-1185">Reference proteome</keyword>